<keyword evidence="3" id="KW-1185">Reference proteome</keyword>
<comment type="caution">
    <text evidence="2">The sequence shown here is derived from an EMBL/GenBank/DDBJ whole genome shotgun (WGS) entry which is preliminary data.</text>
</comment>
<dbReference type="Proteomes" id="UP000022141">
    <property type="component" value="Unassembled WGS sequence"/>
</dbReference>
<accession>A0A011QKA2</accession>
<dbReference type="PATRIC" id="fig|1454004.3.peg.1346"/>
<feature type="domain" description="Macro" evidence="1">
    <location>
        <begin position="102"/>
        <end position="293"/>
    </location>
</feature>
<reference evidence="2" key="1">
    <citation type="submission" date="2014-02" db="EMBL/GenBank/DDBJ databases">
        <title>Expanding our view of genomic diversity in Candidatus Accumulibacter clades.</title>
        <authorList>
            <person name="Skennerton C.T."/>
            <person name="Barr J.J."/>
            <person name="Slater F.R."/>
            <person name="Bond P.L."/>
            <person name="Tyson G.W."/>
        </authorList>
    </citation>
    <scope>NUCLEOTIDE SEQUENCE [LARGE SCALE GENOMIC DNA]</scope>
</reference>
<sequence>MKLLLHTDYADDLSLFEEYKAALPFDSEAEKCSALDVLLSAVKDPLSRLRAPAAIGYEDRRRLLHAALNILQPGFLKETEIEALNRLLQTELTEKKIVDVNDLVRNAKRVGSTRVSIFQGDITKLRIDSIVNAANNQMLGCFQPLHKCIDNAIHTAAGVQLRDDCDAIMRRQGFPEPTGQAKITRAYNLPSKFVLHTVGPIVSDSLDEESERQLREVYTNCLELSAAMPQIRSVAFCCVSTGVFGYPQAEAAEAAFSTVISWLQQHAADLDHVVFNVFTDKDCALYKKLMEVL</sequence>
<evidence type="ECO:0000313" key="2">
    <source>
        <dbReference type="EMBL" id="EXI89802.1"/>
    </source>
</evidence>
<dbReference type="GO" id="GO:0016787">
    <property type="term" value="F:hydrolase activity"/>
    <property type="evidence" value="ECO:0007669"/>
    <property type="project" value="UniProtKB-KW"/>
</dbReference>
<organism evidence="2 3">
    <name type="scientific">Accumulibacter regalis</name>
    <dbReference type="NCBI Taxonomy" id="522306"/>
    <lineage>
        <taxon>Bacteria</taxon>
        <taxon>Pseudomonadati</taxon>
        <taxon>Pseudomonadota</taxon>
        <taxon>Betaproteobacteria</taxon>
        <taxon>Candidatus Accumulibacter</taxon>
    </lineage>
</organism>
<dbReference type="EC" id="3.5.1.-" evidence="2"/>
<evidence type="ECO:0000313" key="3">
    <source>
        <dbReference type="Proteomes" id="UP000022141"/>
    </source>
</evidence>
<dbReference type="PANTHER" id="PTHR11106:SF27">
    <property type="entry name" value="MACRO DOMAIN-CONTAINING PROTEIN"/>
    <property type="match status" value="1"/>
</dbReference>
<evidence type="ECO:0000259" key="1">
    <source>
        <dbReference type="PROSITE" id="PS51154"/>
    </source>
</evidence>
<dbReference type="PANTHER" id="PTHR11106">
    <property type="entry name" value="GANGLIOSIDE INDUCED DIFFERENTIATION ASSOCIATED PROTEIN 2-RELATED"/>
    <property type="match status" value="1"/>
</dbReference>
<keyword evidence="2" id="KW-0378">Hydrolase</keyword>
<dbReference type="AlphaFoldDB" id="A0A011QKA2"/>
<dbReference type="EMBL" id="JEMY01000013">
    <property type="protein sequence ID" value="EXI89802.1"/>
    <property type="molecule type" value="Genomic_DNA"/>
</dbReference>
<name>A0A011QKA2_ACCRE</name>
<dbReference type="eggNOG" id="COG2110">
    <property type="taxonomic scope" value="Bacteria"/>
</dbReference>
<dbReference type="STRING" id="1454004.AW11_01292"/>
<dbReference type="Pfam" id="PF01661">
    <property type="entry name" value="Macro"/>
    <property type="match status" value="1"/>
</dbReference>
<gene>
    <name evidence="2" type="primary">ymdB</name>
    <name evidence="2" type="ORF">AW11_01292</name>
</gene>
<dbReference type="NCBIfam" id="NF003163">
    <property type="entry name" value="PRK04143.1"/>
    <property type="match status" value="1"/>
</dbReference>
<dbReference type="PROSITE" id="PS51154">
    <property type="entry name" value="MACRO"/>
    <property type="match status" value="1"/>
</dbReference>
<dbReference type="CDD" id="cd02908">
    <property type="entry name" value="Macro_OAADPr_deacetylase"/>
    <property type="match status" value="1"/>
</dbReference>
<dbReference type="SUPFAM" id="SSF52949">
    <property type="entry name" value="Macro domain-like"/>
    <property type="match status" value="1"/>
</dbReference>
<dbReference type="Gene3D" id="3.40.220.10">
    <property type="entry name" value="Leucine Aminopeptidase, subunit E, domain 1"/>
    <property type="match status" value="1"/>
</dbReference>
<dbReference type="InterPro" id="IPR043472">
    <property type="entry name" value="Macro_dom-like"/>
</dbReference>
<protein>
    <submittedName>
        <fullName evidence="2">O-acetyl-ADP-ribose deacetylase</fullName>
        <ecNumber evidence="2">3.5.1.-</ecNumber>
    </submittedName>
</protein>
<dbReference type="InterPro" id="IPR002589">
    <property type="entry name" value="Macro_dom"/>
</dbReference>
<dbReference type="SMART" id="SM00506">
    <property type="entry name" value="A1pp"/>
    <property type="match status" value="1"/>
</dbReference>
<proteinExistence type="predicted"/>